<evidence type="ECO:0000256" key="8">
    <source>
        <dbReference type="ARBA" id="ARBA00023136"/>
    </source>
</evidence>
<proteinExistence type="inferred from homology"/>
<dbReference type="AlphaFoldDB" id="A0A364K5F4"/>
<sequence length="314" mass="35212">MPQQSTTNQLIPSESYLEAGKTGWRDYIEITKPGINKSNLLATFAGYWIAAGFTSFNVWTFLLTMLGTALVIAGGGTVNNYYDRDIDPRMERTRQRAIPEGKIRPTIALWYGIILTILGIIVLAVGVNALAAFLGLMGFYVYVIIYTMWLKRTSTLNTVIGGICGAIPPLIGWVAVKNSLDLSAWALFLVLFMWQPPHFFALAMRKVEDYRAAGIPMLPVVKGFKETKKQTFIFTLLLCLSSLILFFTGVLSWFYLIVALVLGVVYIALALKGFYTKDDDQWAKQMFLFSLIYLTVILSVMIIDVGITEIIKMY</sequence>
<comment type="similarity">
    <text evidence="10">Belongs to the UbiA prenyltransferase family. Protoheme IX farnesyltransferase subfamily.</text>
</comment>
<comment type="subcellular location">
    <subcellularLocation>
        <location evidence="1 10">Cell membrane</location>
        <topology evidence="1 10">Multi-pass membrane protein</topology>
    </subcellularLocation>
</comment>
<dbReference type="PANTHER" id="PTHR43448">
    <property type="entry name" value="PROTOHEME IX FARNESYLTRANSFERASE, MITOCHONDRIAL"/>
    <property type="match status" value="1"/>
</dbReference>
<gene>
    <name evidence="10" type="primary">ctaB</name>
    <name evidence="11" type="ORF">DL897_08365</name>
</gene>
<protein>
    <recommendedName>
        <fullName evidence="10">Protoheme IX farnesyltransferase</fullName>
        <ecNumber evidence="10">2.5.1.141</ecNumber>
    </recommendedName>
    <alternativeName>
        <fullName evidence="10">Heme B farnesyltransferase</fullName>
    </alternativeName>
    <alternativeName>
        <fullName evidence="10">Heme O synthase</fullName>
    </alternativeName>
</protein>
<dbReference type="NCBIfam" id="TIGR01473">
    <property type="entry name" value="cyoE_ctaB"/>
    <property type="match status" value="1"/>
</dbReference>
<dbReference type="PANTHER" id="PTHR43448:SF2">
    <property type="entry name" value="PROTOHEME IX FARNESYLTRANSFERASE, MITOCHONDRIAL"/>
    <property type="match status" value="1"/>
</dbReference>
<name>A0A364K5F4_9BACL</name>
<evidence type="ECO:0000256" key="9">
    <source>
        <dbReference type="ARBA" id="ARBA00047690"/>
    </source>
</evidence>
<feature type="transmembrane region" description="Helical" evidence="10">
    <location>
        <begin position="231"/>
        <end position="247"/>
    </location>
</feature>
<dbReference type="OrthoDB" id="9814417at2"/>
<dbReference type="UniPathway" id="UPA00834">
    <property type="reaction ID" value="UER00712"/>
</dbReference>
<evidence type="ECO:0000256" key="10">
    <source>
        <dbReference type="HAMAP-Rule" id="MF_00154"/>
    </source>
</evidence>
<feature type="transmembrane region" description="Helical" evidence="10">
    <location>
        <begin position="182"/>
        <end position="203"/>
    </location>
</feature>
<dbReference type="Pfam" id="PF01040">
    <property type="entry name" value="UbiA"/>
    <property type="match status" value="1"/>
</dbReference>
<dbReference type="InterPro" id="IPR030470">
    <property type="entry name" value="UbiA_prenylTrfase_CS"/>
</dbReference>
<dbReference type="InterPro" id="IPR044878">
    <property type="entry name" value="UbiA_sf"/>
</dbReference>
<dbReference type="EC" id="2.5.1.141" evidence="10"/>
<feature type="transmembrane region" description="Helical" evidence="10">
    <location>
        <begin position="156"/>
        <end position="176"/>
    </location>
</feature>
<evidence type="ECO:0000256" key="7">
    <source>
        <dbReference type="ARBA" id="ARBA00023133"/>
    </source>
</evidence>
<evidence type="ECO:0000313" key="12">
    <source>
        <dbReference type="Proteomes" id="UP000251213"/>
    </source>
</evidence>
<reference evidence="11 12" key="1">
    <citation type="submission" date="2018-06" db="EMBL/GenBank/DDBJ databases">
        <title>Thermoflavimicrobium daqus sp. nov., a thermophilic microbe isolated from Moutai-flavour Daqu.</title>
        <authorList>
            <person name="Wang X."/>
            <person name="Zhou H."/>
        </authorList>
    </citation>
    <scope>NUCLEOTIDE SEQUENCE [LARGE SCALE GENOMIC DNA]</scope>
    <source>
        <strain evidence="11 12">FBKL4.011</strain>
    </source>
</reference>
<evidence type="ECO:0000256" key="2">
    <source>
        <dbReference type="ARBA" id="ARBA00004919"/>
    </source>
</evidence>
<keyword evidence="8 10" id="KW-0472">Membrane</keyword>
<comment type="function">
    <text evidence="10">Converts heme B (protoheme IX) to heme O by substitution of the vinyl group on carbon 2 of heme B porphyrin ring with a hydroxyethyl farnesyl side group.</text>
</comment>
<feature type="transmembrane region" description="Helical" evidence="10">
    <location>
        <begin position="130"/>
        <end position="149"/>
    </location>
</feature>
<evidence type="ECO:0000256" key="4">
    <source>
        <dbReference type="ARBA" id="ARBA00022679"/>
    </source>
</evidence>
<dbReference type="GO" id="GO:0005886">
    <property type="term" value="C:plasma membrane"/>
    <property type="evidence" value="ECO:0007669"/>
    <property type="project" value="UniProtKB-SubCell"/>
</dbReference>
<keyword evidence="3 10" id="KW-1003">Cell membrane</keyword>
<comment type="miscellaneous">
    <text evidence="10">Carbon 2 of the heme B porphyrin ring is defined according to the Fischer nomenclature.</text>
</comment>
<evidence type="ECO:0000256" key="6">
    <source>
        <dbReference type="ARBA" id="ARBA00022989"/>
    </source>
</evidence>
<reference evidence="11 12" key="2">
    <citation type="submission" date="2018-06" db="EMBL/GenBank/DDBJ databases">
        <authorList>
            <person name="Zhirakovskaya E."/>
        </authorList>
    </citation>
    <scope>NUCLEOTIDE SEQUENCE [LARGE SCALE GENOMIC DNA]</scope>
    <source>
        <strain evidence="11 12">FBKL4.011</strain>
    </source>
</reference>
<feature type="transmembrane region" description="Helical" evidence="10">
    <location>
        <begin position="58"/>
        <end position="82"/>
    </location>
</feature>
<comment type="catalytic activity">
    <reaction evidence="9 10">
        <text>heme b + (2E,6E)-farnesyl diphosphate + H2O = Fe(II)-heme o + diphosphate</text>
        <dbReference type="Rhea" id="RHEA:28070"/>
        <dbReference type="ChEBI" id="CHEBI:15377"/>
        <dbReference type="ChEBI" id="CHEBI:33019"/>
        <dbReference type="ChEBI" id="CHEBI:60344"/>
        <dbReference type="ChEBI" id="CHEBI:60530"/>
        <dbReference type="ChEBI" id="CHEBI:175763"/>
        <dbReference type="EC" id="2.5.1.141"/>
    </reaction>
</comment>
<feature type="transmembrane region" description="Helical" evidence="10">
    <location>
        <begin position="287"/>
        <end position="311"/>
    </location>
</feature>
<dbReference type="Proteomes" id="UP000251213">
    <property type="component" value="Unassembled WGS sequence"/>
</dbReference>
<evidence type="ECO:0000313" key="11">
    <source>
        <dbReference type="EMBL" id="RAL24610.1"/>
    </source>
</evidence>
<evidence type="ECO:0000256" key="1">
    <source>
        <dbReference type="ARBA" id="ARBA00004651"/>
    </source>
</evidence>
<keyword evidence="4 10" id="KW-0808">Transferase</keyword>
<dbReference type="NCBIfam" id="NF003349">
    <property type="entry name" value="PRK04375.1-2"/>
    <property type="match status" value="1"/>
</dbReference>
<evidence type="ECO:0000256" key="3">
    <source>
        <dbReference type="ARBA" id="ARBA00022475"/>
    </source>
</evidence>
<keyword evidence="7 10" id="KW-0350">Heme biosynthesis</keyword>
<feature type="transmembrane region" description="Helical" evidence="10">
    <location>
        <begin position="103"/>
        <end position="124"/>
    </location>
</feature>
<dbReference type="CDD" id="cd13957">
    <property type="entry name" value="PT_UbiA_Cox10"/>
    <property type="match status" value="1"/>
</dbReference>
<dbReference type="InterPro" id="IPR006369">
    <property type="entry name" value="Protohaem_IX_farnesylTrfase"/>
</dbReference>
<feature type="transmembrane region" description="Helical" evidence="10">
    <location>
        <begin position="253"/>
        <end position="275"/>
    </location>
</feature>
<evidence type="ECO:0000256" key="5">
    <source>
        <dbReference type="ARBA" id="ARBA00022692"/>
    </source>
</evidence>
<comment type="subunit">
    <text evidence="10">Interacts with CtaA.</text>
</comment>
<comment type="pathway">
    <text evidence="2 10">Porphyrin-containing compound metabolism; heme O biosynthesis; heme O from protoheme: step 1/1.</text>
</comment>
<comment type="caution">
    <text evidence="11">The sequence shown here is derived from an EMBL/GenBank/DDBJ whole genome shotgun (WGS) entry which is preliminary data.</text>
</comment>
<dbReference type="GO" id="GO:0008495">
    <property type="term" value="F:protoheme IX farnesyltransferase activity"/>
    <property type="evidence" value="ECO:0007669"/>
    <property type="project" value="UniProtKB-UniRule"/>
</dbReference>
<dbReference type="GO" id="GO:0048034">
    <property type="term" value="P:heme O biosynthetic process"/>
    <property type="evidence" value="ECO:0007669"/>
    <property type="project" value="UniProtKB-UniRule"/>
</dbReference>
<dbReference type="FunFam" id="1.10.357.140:FF:000001">
    <property type="entry name" value="Protoheme IX farnesyltransferase"/>
    <property type="match status" value="1"/>
</dbReference>
<dbReference type="HAMAP" id="MF_00154">
    <property type="entry name" value="CyoE_CtaB"/>
    <property type="match status" value="1"/>
</dbReference>
<dbReference type="Gene3D" id="1.10.357.140">
    <property type="entry name" value="UbiA prenyltransferase"/>
    <property type="match status" value="1"/>
</dbReference>
<dbReference type="EMBL" id="QJKK01000004">
    <property type="protein sequence ID" value="RAL24610.1"/>
    <property type="molecule type" value="Genomic_DNA"/>
</dbReference>
<accession>A0A364K5F4</accession>
<dbReference type="NCBIfam" id="NF003348">
    <property type="entry name" value="PRK04375.1-1"/>
    <property type="match status" value="1"/>
</dbReference>
<dbReference type="PROSITE" id="PS00943">
    <property type="entry name" value="UBIA"/>
    <property type="match status" value="1"/>
</dbReference>
<keyword evidence="6 10" id="KW-1133">Transmembrane helix</keyword>
<keyword evidence="12" id="KW-1185">Reference proteome</keyword>
<keyword evidence="5 10" id="KW-0812">Transmembrane</keyword>
<dbReference type="InterPro" id="IPR000537">
    <property type="entry name" value="UbiA_prenyltransferase"/>
</dbReference>
<organism evidence="11 12">
    <name type="scientific">Thermoflavimicrobium daqui</name>
    <dbReference type="NCBI Taxonomy" id="2137476"/>
    <lineage>
        <taxon>Bacteria</taxon>
        <taxon>Bacillati</taxon>
        <taxon>Bacillota</taxon>
        <taxon>Bacilli</taxon>
        <taxon>Bacillales</taxon>
        <taxon>Thermoactinomycetaceae</taxon>
        <taxon>Thermoflavimicrobium</taxon>
    </lineage>
</organism>